<name>G9ZC33_9GAMM</name>
<dbReference type="EMBL" id="AGCM01000018">
    <property type="protein sequence ID" value="EHM55878.1"/>
    <property type="molecule type" value="Genomic_DNA"/>
</dbReference>
<feature type="region of interest" description="Disordered" evidence="1">
    <location>
        <begin position="1"/>
        <end position="39"/>
    </location>
</feature>
<accession>G9ZC33</accession>
<dbReference type="AlphaFoldDB" id="G9ZC33"/>
<evidence type="ECO:0000313" key="3">
    <source>
        <dbReference type="Proteomes" id="UP000004750"/>
    </source>
</evidence>
<sequence>MGTKNNPFPRKRGRDFLCTKATSPLAYPNPRHQAEKAAQ</sequence>
<dbReference type="STRING" id="797473.HMPREF9080_00310"/>
<proteinExistence type="predicted"/>
<protein>
    <submittedName>
        <fullName evidence="2">Uncharacterized protein</fullName>
    </submittedName>
</protein>
<evidence type="ECO:0000256" key="1">
    <source>
        <dbReference type="SAM" id="MobiDB-lite"/>
    </source>
</evidence>
<evidence type="ECO:0000313" key="2">
    <source>
        <dbReference type="EMBL" id="EHM55878.1"/>
    </source>
</evidence>
<organism evidence="2 3">
    <name type="scientific">Cardiobacterium valvarum F0432</name>
    <dbReference type="NCBI Taxonomy" id="797473"/>
    <lineage>
        <taxon>Bacteria</taxon>
        <taxon>Pseudomonadati</taxon>
        <taxon>Pseudomonadota</taxon>
        <taxon>Gammaproteobacteria</taxon>
        <taxon>Cardiobacteriales</taxon>
        <taxon>Cardiobacteriaceae</taxon>
        <taxon>Cardiobacterium</taxon>
    </lineage>
</organism>
<dbReference type="HOGENOM" id="CLU_3306690_0_0_6"/>
<dbReference type="Proteomes" id="UP000004750">
    <property type="component" value="Unassembled WGS sequence"/>
</dbReference>
<gene>
    <name evidence="2" type="ORF">HMPREF9080_00310</name>
</gene>
<comment type="caution">
    <text evidence="2">The sequence shown here is derived from an EMBL/GenBank/DDBJ whole genome shotgun (WGS) entry which is preliminary data.</text>
</comment>
<reference evidence="2 3" key="1">
    <citation type="submission" date="2011-08" db="EMBL/GenBank/DDBJ databases">
        <authorList>
            <person name="Weinstock G."/>
            <person name="Sodergren E."/>
            <person name="Clifton S."/>
            <person name="Fulton L."/>
            <person name="Fulton B."/>
            <person name="Courtney L."/>
            <person name="Fronick C."/>
            <person name="Harrison M."/>
            <person name="Strong C."/>
            <person name="Farmer C."/>
            <person name="Delahaunty K."/>
            <person name="Markovic C."/>
            <person name="Hall O."/>
            <person name="Minx P."/>
            <person name="Tomlinson C."/>
            <person name="Mitreva M."/>
            <person name="Hou S."/>
            <person name="Chen J."/>
            <person name="Wollam A."/>
            <person name="Pepin K.H."/>
            <person name="Johnson M."/>
            <person name="Bhonagiri V."/>
            <person name="Zhang X."/>
            <person name="Suruliraj S."/>
            <person name="Warren W."/>
            <person name="Chinwalla A."/>
            <person name="Mardis E.R."/>
            <person name="Wilson R.K."/>
        </authorList>
    </citation>
    <scope>NUCLEOTIDE SEQUENCE [LARGE SCALE GENOMIC DNA]</scope>
    <source>
        <strain evidence="2 3">F0432</strain>
    </source>
</reference>